<dbReference type="InterPro" id="IPR029032">
    <property type="entry name" value="AhpD-like"/>
</dbReference>
<dbReference type="SUPFAM" id="SSF69118">
    <property type="entry name" value="AhpD-like"/>
    <property type="match status" value="1"/>
</dbReference>
<name>A0A1Y6CWL8_9BACT</name>
<keyword evidence="3" id="KW-1185">Reference proteome</keyword>
<dbReference type="NCBIfam" id="TIGR00778">
    <property type="entry name" value="ahpD_dom"/>
    <property type="match status" value="1"/>
</dbReference>
<evidence type="ECO:0000313" key="2">
    <source>
        <dbReference type="EMBL" id="SMF82750.1"/>
    </source>
</evidence>
<dbReference type="AlphaFoldDB" id="A0A1Y6CWL8"/>
<gene>
    <name evidence="2" type="ORF">SAMN06296036_1434</name>
</gene>
<evidence type="ECO:0000313" key="3">
    <source>
        <dbReference type="Proteomes" id="UP000192907"/>
    </source>
</evidence>
<proteinExistence type="predicted"/>
<dbReference type="STRING" id="1513793.SAMN06296036_1434"/>
<feature type="domain" description="Carboxymuconolactone decarboxylase-like" evidence="1">
    <location>
        <begin position="44"/>
        <end position="120"/>
    </location>
</feature>
<reference evidence="3" key="1">
    <citation type="submission" date="2017-04" db="EMBL/GenBank/DDBJ databases">
        <authorList>
            <person name="Varghese N."/>
            <person name="Submissions S."/>
        </authorList>
    </citation>
    <scope>NUCLEOTIDE SEQUENCE [LARGE SCALE GENOMIC DNA]</scope>
    <source>
        <strain evidence="3">RKEM611</strain>
    </source>
</reference>
<dbReference type="Pfam" id="PF02627">
    <property type="entry name" value="CMD"/>
    <property type="match status" value="1"/>
</dbReference>
<dbReference type="RefSeq" id="WP_132326222.1">
    <property type="nucleotide sequence ID" value="NZ_FWZT01000043.1"/>
</dbReference>
<accession>A0A1Y6CWL8</accession>
<dbReference type="InterPro" id="IPR003779">
    <property type="entry name" value="CMD-like"/>
</dbReference>
<protein>
    <submittedName>
        <fullName evidence="2">Uncharacterized peroxidase-related enzyme</fullName>
    </submittedName>
</protein>
<sequence length="183" mass="20197">MSTLPVYTESNAPSEESQELLSQVKKKYGFIPNLLGEFAASHPVLQAYMQLGENLSKTSLTPLEQQLLLVTISRDNNCTYCVAAHTAVAVGSKLDQEPINAVREGRLPSHPKLQALVRFAEQVVGERGWVSQDQVQAFIDAGYSEANVLDVVLAASMKTLSNYTNHIFETPVDANFQPFAWKK</sequence>
<evidence type="ECO:0000259" key="1">
    <source>
        <dbReference type="Pfam" id="PF02627"/>
    </source>
</evidence>
<dbReference type="Proteomes" id="UP000192907">
    <property type="component" value="Unassembled WGS sequence"/>
</dbReference>
<organism evidence="2 3">
    <name type="scientific">Pseudobacteriovorax antillogorgiicola</name>
    <dbReference type="NCBI Taxonomy" id="1513793"/>
    <lineage>
        <taxon>Bacteria</taxon>
        <taxon>Pseudomonadati</taxon>
        <taxon>Bdellovibrionota</taxon>
        <taxon>Oligoflexia</taxon>
        <taxon>Oligoflexales</taxon>
        <taxon>Pseudobacteriovoracaceae</taxon>
        <taxon>Pseudobacteriovorax</taxon>
    </lineage>
</organism>
<keyword evidence="2" id="KW-0575">Peroxidase</keyword>
<dbReference type="Gene3D" id="1.20.1290.10">
    <property type="entry name" value="AhpD-like"/>
    <property type="match status" value="1"/>
</dbReference>
<keyword evidence="2" id="KW-0560">Oxidoreductase</keyword>
<dbReference type="PANTHER" id="PTHR35446">
    <property type="entry name" value="SI:CH211-175M2.5"/>
    <property type="match status" value="1"/>
</dbReference>
<dbReference type="EMBL" id="FWZT01000043">
    <property type="protein sequence ID" value="SMF82750.1"/>
    <property type="molecule type" value="Genomic_DNA"/>
</dbReference>
<dbReference type="PANTHER" id="PTHR35446:SF3">
    <property type="entry name" value="CMD DOMAIN-CONTAINING PROTEIN"/>
    <property type="match status" value="1"/>
</dbReference>
<dbReference type="InterPro" id="IPR004675">
    <property type="entry name" value="AhpD_core"/>
</dbReference>
<dbReference type="OrthoDB" id="9808310at2"/>
<dbReference type="GO" id="GO:0051920">
    <property type="term" value="F:peroxiredoxin activity"/>
    <property type="evidence" value="ECO:0007669"/>
    <property type="project" value="InterPro"/>
</dbReference>